<name>A0ABX0I792_9FLAO</name>
<evidence type="ECO:0000256" key="1">
    <source>
        <dbReference type="SAM" id="Phobius"/>
    </source>
</evidence>
<organism evidence="2 3">
    <name type="scientific">Flavobacterium difficile</name>
    <dbReference type="NCBI Taxonomy" id="2709659"/>
    <lineage>
        <taxon>Bacteria</taxon>
        <taxon>Pseudomonadati</taxon>
        <taxon>Bacteroidota</taxon>
        <taxon>Flavobacteriia</taxon>
        <taxon>Flavobacteriales</taxon>
        <taxon>Flavobacteriaceae</taxon>
        <taxon>Flavobacterium</taxon>
    </lineage>
</organism>
<keyword evidence="3" id="KW-1185">Reference proteome</keyword>
<evidence type="ECO:0000313" key="3">
    <source>
        <dbReference type="Proteomes" id="UP000800984"/>
    </source>
</evidence>
<keyword evidence="1" id="KW-0472">Membrane</keyword>
<evidence type="ECO:0008006" key="4">
    <source>
        <dbReference type="Google" id="ProtNLM"/>
    </source>
</evidence>
<proteinExistence type="predicted"/>
<sequence length="63" mass="7441">MKYFKYSQFLYLIAGIVFGISATIKFFSNDDFSLQLIIAVGFIILYFVRSIFLKKMQNNQEKK</sequence>
<evidence type="ECO:0000313" key="2">
    <source>
        <dbReference type="EMBL" id="NHM01694.1"/>
    </source>
</evidence>
<keyword evidence="1" id="KW-1133">Transmembrane helix</keyword>
<feature type="transmembrane region" description="Helical" evidence="1">
    <location>
        <begin position="9"/>
        <end position="28"/>
    </location>
</feature>
<dbReference type="Proteomes" id="UP000800984">
    <property type="component" value="Unassembled WGS sequence"/>
</dbReference>
<gene>
    <name evidence="2" type="ORF">G4D72_06180</name>
</gene>
<dbReference type="RefSeq" id="WP_166076785.1">
    <property type="nucleotide sequence ID" value="NZ_JAAJBT010000003.1"/>
</dbReference>
<keyword evidence="1" id="KW-0812">Transmembrane</keyword>
<reference evidence="2 3" key="1">
    <citation type="submission" date="2020-02" db="EMBL/GenBank/DDBJ databases">
        <authorList>
            <person name="Chen W.-M."/>
        </authorList>
    </citation>
    <scope>NUCLEOTIDE SEQUENCE [LARGE SCALE GENOMIC DNA]</scope>
    <source>
        <strain evidence="2 3">KDG-16</strain>
    </source>
</reference>
<accession>A0ABX0I792</accession>
<protein>
    <recommendedName>
        <fullName evidence="4">C4-dicarboxylate ABC transporter</fullName>
    </recommendedName>
</protein>
<comment type="caution">
    <text evidence="2">The sequence shown here is derived from an EMBL/GenBank/DDBJ whole genome shotgun (WGS) entry which is preliminary data.</text>
</comment>
<dbReference type="EMBL" id="JAAJBT010000003">
    <property type="protein sequence ID" value="NHM01694.1"/>
    <property type="molecule type" value="Genomic_DNA"/>
</dbReference>
<feature type="transmembrane region" description="Helical" evidence="1">
    <location>
        <begin position="34"/>
        <end position="53"/>
    </location>
</feature>